<dbReference type="InterPro" id="IPR006554">
    <property type="entry name" value="Helicase-like_DEXD_c2"/>
</dbReference>
<dbReference type="GO" id="GO:0070182">
    <property type="term" value="F:DNA polymerase binding"/>
    <property type="evidence" value="ECO:0007669"/>
    <property type="project" value="TreeGrafter"/>
</dbReference>
<comment type="catalytic activity">
    <reaction evidence="15 17">
        <text>ATP + H2O = ADP + phosphate + H(+)</text>
        <dbReference type="Rhea" id="RHEA:13065"/>
        <dbReference type="ChEBI" id="CHEBI:15377"/>
        <dbReference type="ChEBI" id="CHEBI:15378"/>
        <dbReference type="ChEBI" id="CHEBI:30616"/>
        <dbReference type="ChEBI" id="CHEBI:43474"/>
        <dbReference type="ChEBI" id="CHEBI:456216"/>
    </reaction>
</comment>
<dbReference type="InterPro" id="IPR027417">
    <property type="entry name" value="P-loop_NTPase"/>
</dbReference>
<dbReference type="GO" id="GO:0006260">
    <property type="term" value="P:DNA replication"/>
    <property type="evidence" value="ECO:0007669"/>
    <property type="project" value="InterPro"/>
</dbReference>
<evidence type="ECO:0000256" key="9">
    <source>
        <dbReference type="ARBA" id="ARBA00023004"/>
    </source>
</evidence>
<dbReference type="GO" id="GO:0005634">
    <property type="term" value="C:nucleus"/>
    <property type="evidence" value="ECO:0007669"/>
    <property type="project" value="UniProtKB-SubCell"/>
</dbReference>
<keyword evidence="10 17" id="KW-0411">Iron-sulfur</keyword>
<dbReference type="EC" id="5.6.2.-" evidence="17"/>
<keyword evidence="13 17" id="KW-0413">Isomerase</keyword>
<comment type="caution">
    <text evidence="19">The sequence shown here is derived from an EMBL/GenBank/DDBJ whole genome shotgun (WGS) entry which is preliminary data.</text>
</comment>
<dbReference type="GO" id="GO:0003677">
    <property type="term" value="F:DNA binding"/>
    <property type="evidence" value="ECO:0007669"/>
    <property type="project" value="UniProtKB-UniRule"/>
</dbReference>
<dbReference type="EMBL" id="CAKOFQ010007697">
    <property type="protein sequence ID" value="CAH2006604.1"/>
    <property type="molecule type" value="Genomic_DNA"/>
</dbReference>
<dbReference type="GO" id="GO:0016818">
    <property type="term" value="F:hydrolase activity, acting on acid anhydrides, in phosphorus-containing anhydrides"/>
    <property type="evidence" value="ECO:0007669"/>
    <property type="project" value="InterPro"/>
</dbReference>
<feature type="binding site" evidence="17">
    <location>
        <position position="163"/>
    </location>
    <ligand>
        <name>[4Fe-4S] cluster</name>
        <dbReference type="ChEBI" id="CHEBI:49883"/>
    </ligand>
</feature>
<dbReference type="GO" id="GO:1904430">
    <property type="term" value="P:negative regulation of t-circle formation"/>
    <property type="evidence" value="ECO:0007669"/>
    <property type="project" value="TreeGrafter"/>
</dbReference>
<organism evidence="19 20">
    <name type="scientific">Acanthoscelides obtectus</name>
    <name type="common">Bean weevil</name>
    <name type="synonym">Bruchus obtectus</name>
    <dbReference type="NCBI Taxonomy" id="200917"/>
    <lineage>
        <taxon>Eukaryota</taxon>
        <taxon>Metazoa</taxon>
        <taxon>Ecdysozoa</taxon>
        <taxon>Arthropoda</taxon>
        <taxon>Hexapoda</taxon>
        <taxon>Insecta</taxon>
        <taxon>Pterygota</taxon>
        <taxon>Neoptera</taxon>
        <taxon>Endopterygota</taxon>
        <taxon>Coleoptera</taxon>
        <taxon>Polyphaga</taxon>
        <taxon>Cucujiformia</taxon>
        <taxon>Chrysomeloidea</taxon>
        <taxon>Chrysomelidae</taxon>
        <taxon>Bruchinae</taxon>
        <taxon>Bruchini</taxon>
        <taxon>Acanthoscelides</taxon>
    </lineage>
</organism>
<evidence type="ECO:0000313" key="20">
    <source>
        <dbReference type="Proteomes" id="UP001152888"/>
    </source>
</evidence>
<evidence type="ECO:0000256" key="12">
    <source>
        <dbReference type="ARBA" id="ARBA00023204"/>
    </source>
</evidence>
<keyword evidence="5 17" id="KW-0227">DNA damage</keyword>
<dbReference type="PROSITE" id="PS00690">
    <property type="entry name" value="DEAH_ATP_HELICASE"/>
    <property type="match status" value="1"/>
</dbReference>
<dbReference type="GO" id="GO:0046872">
    <property type="term" value="F:metal ion binding"/>
    <property type="evidence" value="ECO:0007669"/>
    <property type="project" value="UniProtKB-UniRule"/>
</dbReference>
<reference evidence="19" key="1">
    <citation type="submission" date="2022-03" db="EMBL/GenBank/DDBJ databases">
        <authorList>
            <person name="Sayadi A."/>
        </authorList>
    </citation>
    <scope>NUCLEOTIDE SEQUENCE</scope>
</reference>
<evidence type="ECO:0000256" key="4">
    <source>
        <dbReference type="ARBA" id="ARBA00022741"/>
    </source>
</evidence>
<evidence type="ECO:0000256" key="5">
    <source>
        <dbReference type="ARBA" id="ARBA00022763"/>
    </source>
</evidence>
<dbReference type="GO" id="GO:0010569">
    <property type="term" value="P:regulation of double-strand break repair via homologous recombination"/>
    <property type="evidence" value="ECO:0007669"/>
    <property type="project" value="UniProtKB-UniRule"/>
</dbReference>
<dbReference type="FunFam" id="3.40.50.300:FF:000431">
    <property type="entry name" value="Regulator of telomere elongation helicase 1"/>
    <property type="match status" value="1"/>
</dbReference>
<dbReference type="InterPro" id="IPR057498">
    <property type="entry name" value="Rtel1_ARCH"/>
</dbReference>
<dbReference type="AlphaFoldDB" id="A0A9P0Q534"/>
<dbReference type="Gene3D" id="3.40.50.300">
    <property type="entry name" value="P-loop containing nucleotide triphosphate hydrolases"/>
    <property type="match status" value="2"/>
</dbReference>
<dbReference type="GO" id="GO:0051539">
    <property type="term" value="F:4 iron, 4 sulfur cluster binding"/>
    <property type="evidence" value="ECO:0007669"/>
    <property type="project" value="UniProtKB-UniRule"/>
</dbReference>
<evidence type="ECO:0000256" key="2">
    <source>
        <dbReference type="ARBA" id="ARBA00022485"/>
    </source>
</evidence>
<keyword evidence="7 17" id="KW-0347">Helicase</keyword>
<dbReference type="InterPro" id="IPR014013">
    <property type="entry name" value="Helic_SF1/SF2_ATP-bd_DinG/Rad3"/>
</dbReference>
<dbReference type="Pfam" id="PF06733">
    <property type="entry name" value="DEAD_2"/>
    <property type="match status" value="1"/>
</dbReference>
<dbReference type="Pfam" id="PF23109">
    <property type="entry name" value="ARCH_RTEL1"/>
    <property type="match status" value="1"/>
</dbReference>
<evidence type="ECO:0000256" key="11">
    <source>
        <dbReference type="ARBA" id="ARBA00023125"/>
    </source>
</evidence>
<evidence type="ECO:0000256" key="10">
    <source>
        <dbReference type="ARBA" id="ARBA00023014"/>
    </source>
</evidence>
<feature type="binding site" evidence="17">
    <location>
        <position position="199"/>
    </location>
    <ligand>
        <name>[4Fe-4S] cluster</name>
        <dbReference type="ChEBI" id="CHEBI:49883"/>
    </ligand>
</feature>
<dbReference type="SMART" id="SM00491">
    <property type="entry name" value="HELICc2"/>
    <property type="match status" value="1"/>
</dbReference>
<evidence type="ECO:0000256" key="15">
    <source>
        <dbReference type="ARBA" id="ARBA00049360"/>
    </source>
</evidence>
<evidence type="ECO:0000256" key="1">
    <source>
        <dbReference type="ARBA" id="ARBA00004123"/>
    </source>
</evidence>
<keyword evidence="9 17" id="KW-0408">Iron</keyword>
<evidence type="ECO:0000259" key="18">
    <source>
        <dbReference type="PROSITE" id="PS51193"/>
    </source>
</evidence>
<dbReference type="InterPro" id="IPR013020">
    <property type="entry name" value="Rad3/Chl1-like"/>
</dbReference>
<dbReference type="GO" id="GO:0005524">
    <property type="term" value="F:ATP binding"/>
    <property type="evidence" value="ECO:0007669"/>
    <property type="project" value="UniProtKB-UniRule"/>
</dbReference>
<dbReference type="GO" id="GO:0003678">
    <property type="term" value="F:DNA helicase activity"/>
    <property type="evidence" value="ECO:0007669"/>
    <property type="project" value="UniProtKB-UniRule"/>
</dbReference>
<dbReference type="GO" id="GO:0006281">
    <property type="term" value="P:DNA repair"/>
    <property type="evidence" value="ECO:0007669"/>
    <property type="project" value="UniProtKB-UniRule"/>
</dbReference>
<sequence length="876" mass="99459">MPTVTIDGVPIEFPFEPYDLQKDYMEKVLQCIKYETNGVLESPTGTGKTLSLLCSTLAWVEFKKAQRKAQKTDMFEMYASSAAPPEITPMTVRSEQVPVVIYASRTHTQLSQAINELKRTAYSHMRACVIGSREFLCIHPDLASEPNSLKTQMCQVKVKSRSCQFYSRVERMKSAGPVVDKNVMDIEDIVKLGNSLKFCPYFMTHELDKLADIVFMPYNYLLDHNIRRNLGVKLESSIIILDEAHNIEKVCEESASLQLKSSDITLCIEEVTAAMKLLSEQDKIDVGVDIPEDIRPEDLCDLKELFLELEKQIDDVKIDIYHGVTHEATFLLDLLARAGIRAENCGNIRNLLLKLTEFLATIADGPFARKGVALQNFDGMLELIFMGKSNDFWDKVKRCYKVHVLAEPTKKKGMQDNWLSKATHSKAGGKIINYWCFSPGFGMNMFLGERPRCLILTSGTLAPLGPYTCELELRADVKLENPHIVKGDQVCVRIVTKGPDSETLNCNYNNRDNPKFINSVGMTISNLIRMIPGGVLVFFPSYPILHACKKIWEESGLWANINKQKAVFVEPREKEPFNSAMQSYYSNIKEYGGAIFMGVCRGKVSEGLDFVDNNGRAVIIVGLPYPPFKDPKIALKRKYIDLCNSRDKEYPRGEEWYSLEASRAVNQAIGRVIRHSKDYGAILLLDARFDNPRLKSQMSKWLQEHVKVTKNFGELIRDVRGFFKDADQKFQKDRTDAASFSSDAVHHHPAFDFGSSSSSLIKMESASSSKTSEVILHPRKKIKIAIATANGEETQVTETSVQEYITMIQKILDVKSFQELISALSNYKQTDDYETLVKNLDNIFKGKMHLRYLIKGLENYIKRRHRDAFNEYCDSR</sequence>
<dbReference type="CDD" id="cd18788">
    <property type="entry name" value="SF2_C_XPD"/>
    <property type="match status" value="1"/>
</dbReference>
<dbReference type="PANTHER" id="PTHR11472:SF34">
    <property type="entry name" value="REGULATOR OF TELOMERE ELONGATION HELICASE 1"/>
    <property type="match status" value="1"/>
</dbReference>
<protein>
    <recommendedName>
        <fullName evidence="16 17">Regulator of telomere elongation helicase 1 homolog</fullName>
        <ecNumber evidence="17">5.6.2.-</ecNumber>
    </recommendedName>
</protein>
<keyword evidence="20" id="KW-1185">Reference proteome</keyword>
<dbReference type="GO" id="GO:0045910">
    <property type="term" value="P:negative regulation of DNA recombination"/>
    <property type="evidence" value="ECO:0007669"/>
    <property type="project" value="TreeGrafter"/>
</dbReference>
<keyword evidence="11 17" id="KW-0238">DNA-binding</keyword>
<keyword evidence="4 17" id="KW-0547">Nucleotide-binding</keyword>
<dbReference type="PANTHER" id="PTHR11472">
    <property type="entry name" value="DNA REPAIR DEAD HELICASE RAD3/XP-D SUBFAMILY MEMBER"/>
    <property type="match status" value="1"/>
</dbReference>
<comment type="function">
    <text evidence="17">A probable ATP-dependent DNA helicase implicated in DNA repair and the maintenance of genomic stability. Acts as an anti-recombinase to counteract toxic recombination and limit crossover during meiosis. Regulates meiotic recombination and crossover homeostasis by physically dissociating strand invasion events and thereby promotes noncrossover repair by meiotic synthesis dependent strand annealing (SDSA) as well as disassembly of D loop recombination intermediates.</text>
</comment>
<evidence type="ECO:0000313" key="19">
    <source>
        <dbReference type="EMBL" id="CAH2006604.1"/>
    </source>
</evidence>
<evidence type="ECO:0000256" key="13">
    <source>
        <dbReference type="ARBA" id="ARBA00023235"/>
    </source>
</evidence>
<dbReference type="GO" id="GO:0090657">
    <property type="term" value="P:telomeric loop disassembly"/>
    <property type="evidence" value="ECO:0007669"/>
    <property type="project" value="TreeGrafter"/>
</dbReference>
<dbReference type="NCBIfam" id="TIGR00604">
    <property type="entry name" value="rad3"/>
    <property type="match status" value="1"/>
</dbReference>
<dbReference type="InterPro" id="IPR002464">
    <property type="entry name" value="DNA/RNA_helicase_DEAH_CS"/>
</dbReference>
<keyword evidence="14 17" id="KW-0539">Nucleus</keyword>
<proteinExistence type="inferred from homology"/>
<evidence type="ECO:0000256" key="16">
    <source>
        <dbReference type="ARBA" id="ARBA00073810"/>
    </source>
</evidence>
<feature type="binding site" evidence="17">
    <location>
        <position position="154"/>
    </location>
    <ligand>
        <name>[4Fe-4S] cluster</name>
        <dbReference type="ChEBI" id="CHEBI:49883"/>
    </ligand>
</feature>
<keyword evidence="3 17" id="KW-0479">Metal-binding</keyword>
<keyword evidence="2 17" id="KW-0004">4Fe-4S</keyword>
<evidence type="ECO:0000256" key="7">
    <source>
        <dbReference type="ARBA" id="ARBA00022806"/>
    </source>
</evidence>
<evidence type="ECO:0000256" key="17">
    <source>
        <dbReference type="HAMAP-Rule" id="MF_03065"/>
    </source>
</evidence>
<feature type="binding site" evidence="17">
    <location>
        <position position="137"/>
    </location>
    <ligand>
        <name>[4Fe-4S] cluster</name>
        <dbReference type="ChEBI" id="CHEBI:49883"/>
    </ligand>
</feature>
<comment type="similarity">
    <text evidence="17">Belongs to the helicase family. RAD3/XPD subfamily.</text>
</comment>
<dbReference type="InterPro" id="IPR006555">
    <property type="entry name" value="ATP-dep_Helicase_C"/>
</dbReference>
<dbReference type="HAMAP" id="MF_03065">
    <property type="entry name" value="RTEL1"/>
    <property type="match status" value="1"/>
</dbReference>
<evidence type="ECO:0000256" key="3">
    <source>
        <dbReference type="ARBA" id="ARBA00022723"/>
    </source>
</evidence>
<keyword evidence="6 17" id="KW-0378">Hydrolase</keyword>
<dbReference type="SUPFAM" id="SSF52540">
    <property type="entry name" value="P-loop containing nucleoside triphosphate hydrolases"/>
    <property type="match status" value="2"/>
</dbReference>
<keyword evidence="12 17" id="KW-0234">DNA repair</keyword>
<evidence type="ECO:0000256" key="6">
    <source>
        <dbReference type="ARBA" id="ARBA00022801"/>
    </source>
</evidence>
<dbReference type="OrthoDB" id="19182at2759"/>
<accession>A0A9P0Q534</accession>
<name>A0A9P0Q534_ACAOB</name>
<dbReference type="InterPro" id="IPR030845">
    <property type="entry name" value="RTEL1"/>
</dbReference>
<keyword evidence="8 17" id="KW-0067">ATP-binding</keyword>
<evidence type="ECO:0000256" key="8">
    <source>
        <dbReference type="ARBA" id="ARBA00022840"/>
    </source>
</evidence>
<dbReference type="GO" id="GO:0006310">
    <property type="term" value="P:DNA recombination"/>
    <property type="evidence" value="ECO:0007669"/>
    <property type="project" value="InterPro"/>
</dbReference>
<comment type="subcellular location">
    <subcellularLocation>
        <location evidence="1 17">Nucleus</location>
    </subcellularLocation>
</comment>
<dbReference type="SMART" id="SM00488">
    <property type="entry name" value="DEXDc2"/>
    <property type="match status" value="1"/>
</dbReference>
<dbReference type="Pfam" id="PF13307">
    <property type="entry name" value="Helicase_C_2"/>
    <property type="match status" value="1"/>
</dbReference>
<evidence type="ECO:0000256" key="14">
    <source>
        <dbReference type="ARBA" id="ARBA00023242"/>
    </source>
</evidence>
<dbReference type="Pfam" id="PF23116">
    <property type="entry name" value="HHD_RTEL1"/>
    <property type="match status" value="1"/>
</dbReference>
<feature type="domain" description="Helicase ATP-binding" evidence="18">
    <location>
        <begin position="7"/>
        <end position="306"/>
    </location>
</feature>
<dbReference type="InterPro" id="IPR045028">
    <property type="entry name" value="DinG/Rad3-like"/>
</dbReference>
<gene>
    <name evidence="19" type="ORF">ACAOBT_LOCUS29194</name>
</gene>
<dbReference type="PROSITE" id="PS51193">
    <property type="entry name" value="HELICASE_ATP_BIND_2"/>
    <property type="match status" value="1"/>
</dbReference>
<dbReference type="Proteomes" id="UP001152888">
    <property type="component" value="Unassembled WGS sequence"/>
</dbReference>
<dbReference type="InterPro" id="IPR010614">
    <property type="entry name" value="RAD3-like_helicase_DEAD"/>
</dbReference>
<dbReference type="Gene3D" id="1.20.1160.20">
    <property type="match status" value="1"/>
</dbReference>